<name>A0A2T3N818_9GAMM</name>
<dbReference type="Pfam" id="PF13564">
    <property type="entry name" value="DoxX_2"/>
    <property type="match status" value="1"/>
</dbReference>
<feature type="transmembrane region" description="Helical" evidence="5">
    <location>
        <begin position="48"/>
        <end position="71"/>
    </location>
</feature>
<feature type="transmembrane region" description="Helical" evidence="5">
    <location>
        <begin position="7"/>
        <end position="28"/>
    </location>
</feature>
<organism evidence="6 7">
    <name type="scientific">Photobacterium rosenbergii</name>
    <dbReference type="NCBI Taxonomy" id="294936"/>
    <lineage>
        <taxon>Bacteria</taxon>
        <taxon>Pseudomonadati</taxon>
        <taxon>Pseudomonadota</taxon>
        <taxon>Gammaproteobacteria</taxon>
        <taxon>Vibrionales</taxon>
        <taxon>Vibrionaceae</taxon>
        <taxon>Photobacterium</taxon>
    </lineage>
</organism>
<dbReference type="GO" id="GO:0016020">
    <property type="term" value="C:membrane"/>
    <property type="evidence" value="ECO:0007669"/>
    <property type="project" value="UniProtKB-SubCell"/>
</dbReference>
<evidence type="ECO:0000256" key="5">
    <source>
        <dbReference type="SAM" id="Phobius"/>
    </source>
</evidence>
<proteinExistence type="predicted"/>
<comment type="subcellular location">
    <subcellularLocation>
        <location evidence="1">Membrane</location>
        <topology evidence="1">Multi-pass membrane protein</topology>
    </subcellularLocation>
</comment>
<accession>A0A2T3N818</accession>
<evidence type="ECO:0000313" key="6">
    <source>
        <dbReference type="EMBL" id="PSW09260.1"/>
    </source>
</evidence>
<evidence type="ECO:0000256" key="4">
    <source>
        <dbReference type="ARBA" id="ARBA00023136"/>
    </source>
</evidence>
<keyword evidence="3 5" id="KW-1133">Transmembrane helix</keyword>
<keyword evidence="2 5" id="KW-0812">Transmembrane</keyword>
<dbReference type="EMBL" id="PYMB01000016">
    <property type="protein sequence ID" value="PSW09260.1"/>
    <property type="molecule type" value="Genomic_DNA"/>
</dbReference>
<dbReference type="OrthoDB" id="5879006at2"/>
<dbReference type="Proteomes" id="UP000241346">
    <property type="component" value="Unassembled WGS sequence"/>
</dbReference>
<comment type="caution">
    <text evidence="6">The sequence shown here is derived from an EMBL/GenBank/DDBJ whole genome shotgun (WGS) entry which is preliminary data.</text>
</comment>
<gene>
    <name evidence="6" type="ORF">C9J01_21710</name>
</gene>
<keyword evidence="4 5" id="KW-0472">Membrane</keyword>
<evidence type="ECO:0000256" key="1">
    <source>
        <dbReference type="ARBA" id="ARBA00004141"/>
    </source>
</evidence>
<feature type="transmembrane region" description="Helical" evidence="5">
    <location>
        <begin position="105"/>
        <end position="122"/>
    </location>
</feature>
<dbReference type="InterPro" id="IPR032808">
    <property type="entry name" value="DoxX"/>
</dbReference>
<evidence type="ECO:0000256" key="3">
    <source>
        <dbReference type="ARBA" id="ARBA00022989"/>
    </source>
</evidence>
<sequence>MTITQTIITSLLAAFFLFASSIKILGWQKMIFTTQLAFFVKYGLNRHWMFAVGVLEFVSAIMIITPMLVGASTATTTALIGAALLTTVSMGAIACHLWFDTWRDGVPAMVTFGLSVALVLYGV</sequence>
<evidence type="ECO:0008006" key="8">
    <source>
        <dbReference type="Google" id="ProtNLM"/>
    </source>
</evidence>
<reference evidence="6 7" key="1">
    <citation type="submission" date="2018-03" db="EMBL/GenBank/DDBJ databases">
        <title>Whole genome sequencing of Histamine producing bacteria.</title>
        <authorList>
            <person name="Butler K."/>
        </authorList>
    </citation>
    <scope>NUCLEOTIDE SEQUENCE [LARGE SCALE GENOMIC DNA]</scope>
    <source>
        <strain evidence="6 7">DSM 19138</strain>
    </source>
</reference>
<evidence type="ECO:0000313" key="7">
    <source>
        <dbReference type="Proteomes" id="UP000241346"/>
    </source>
</evidence>
<protein>
    <recommendedName>
        <fullName evidence="8">DoxX family protein</fullName>
    </recommendedName>
</protein>
<dbReference type="AlphaFoldDB" id="A0A2T3N818"/>
<feature type="transmembrane region" description="Helical" evidence="5">
    <location>
        <begin position="78"/>
        <end position="99"/>
    </location>
</feature>
<evidence type="ECO:0000256" key="2">
    <source>
        <dbReference type="ARBA" id="ARBA00022692"/>
    </source>
</evidence>